<evidence type="ECO:0000313" key="3">
    <source>
        <dbReference type="Proteomes" id="UP000753724"/>
    </source>
</evidence>
<reference evidence="3" key="1">
    <citation type="submission" date="2020-01" db="EMBL/GenBank/DDBJ databases">
        <title>Sphingomonas sp. strain CSW-10.</title>
        <authorList>
            <person name="Chen W.-M."/>
        </authorList>
    </citation>
    <scope>NUCLEOTIDE SEQUENCE [LARGE SCALE GENOMIC DNA]</scope>
    <source>
        <strain evidence="3">FSY-8</strain>
    </source>
</reference>
<organism evidence="2 3">
    <name type="scientific">Novosphingobium ovatum</name>
    <dbReference type="NCBI Taxonomy" id="1908523"/>
    <lineage>
        <taxon>Bacteria</taxon>
        <taxon>Pseudomonadati</taxon>
        <taxon>Pseudomonadota</taxon>
        <taxon>Alphaproteobacteria</taxon>
        <taxon>Sphingomonadales</taxon>
        <taxon>Sphingomonadaceae</taxon>
        <taxon>Novosphingobium</taxon>
    </lineage>
</organism>
<comment type="caution">
    <text evidence="2">The sequence shown here is derived from an EMBL/GenBank/DDBJ whole genome shotgun (WGS) entry which is preliminary data.</text>
</comment>
<gene>
    <name evidence="2" type="ORF">GTZ99_16010</name>
</gene>
<dbReference type="EMBL" id="JAAAPO010000008">
    <property type="protein sequence ID" value="NBC38058.1"/>
    <property type="molecule type" value="Genomic_DNA"/>
</dbReference>
<keyword evidence="1" id="KW-0472">Membrane</keyword>
<keyword evidence="1" id="KW-0812">Transmembrane</keyword>
<proteinExistence type="predicted"/>
<dbReference type="Proteomes" id="UP000753724">
    <property type="component" value="Unassembled WGS sequence"/>
</dbReference>
<feature type="transmembrane region" description="Helical" evidence="1">
    <location>
        <begin position="97"/>
        <end position="119"/>
    </location>
</feature>
<dbReference type="RefSeq" id="WP_161720707.1">
    <property type="nucleotide sequence ID" value="NZ_JAAAPO010000008.1"/>
</dbReference>
<evidence type="ECO:0000256" key="1">
    <source>
        <dbReference type="SAM" id="Phobius"/>
    </source>
</evidence>
<accession>A0ABW9XHM8</accession>
<sequence length="150" mass="16619">MRRRIDALGWLWFAGLGAALTHTQVTTRWTYPACDGRDGIAAAVHGLILPERQFTLVSSLEYVVWWPAYAANLVLLWAVFAALCWPLRRAQWPRRNAIKGLVGLIACIGLGLIMPGQFWHGAPPFDAPLNAMKPVGLTTRTGSYFCTDPL</sequence>
<keyword evidence="3" id="KW-1185">Reference proteome</keyword>
<keyword evidence="1" id="KW-1133">Transmembrane helix</keyword>
<evidence type="ECO:0000313" key="2">
    <source>
        <dbReference type="EMBL" id="NBC38058.1"/>
    </source>
</evidence>
<protein>
    <submittedName>
        <fullName evidence="2">Uncharacterized protein</fullName>
    </submittedName>
</protein>
<feature type="transmembrane region" description="Helical" evidence="1">
    <location>
        <begin position="64"/>
        <end position="85"/>
    </location>
</feature>
<name>A0ABW9XHM8_9SPHN</name>